<reference evidence="3 4" key="1">
    <citation type="journal article" date="2017" name="Nature">
        <title>The Apostasia genome and the evolution of orchids.</title>
        <authorList>
            <person name="Zhang G.Q."/>
            <person name="Liu K.W."/>
            <person name="Li Z."/>
            <person name="Lohaus R."/>
            <person name="Hsiao Y.Y."/>
            <person name="Niu S.C."/>
            <person name="Wang J.Y."/>
            <person name="Lin Y.C."/>
            <person name="Xu Q."/>
            <person name="Chen L.J."/>
            <person name="Yoshida K."/>
            <person name="Fujiwara S."/>
            <person name="Wang Z.W."/>
            <person name="Zhang Y.Q."/>
            <person name="Mitsuda N."/>
            <person name="Wang M."/>
            <person name="Liu G.H."/>
            <person name="Pecoraro L."/>
            <person name="Huang H.X."/>
            <person name="Xiao X.J."/>
            <person name="Lin M."/>
            <person name="Wu X.Y."/>
            <person name="Wu W.L."/>
            <person name="Chen Y.Y."/>
            <person name="Chang S.B."/>
            <person name="Sakamoto S."/>
            <person name="Ohme-Takagi M."/>
            <person name="Yagi M."/>
            <person name="Zeng S.J."/>
            <person name="Shen C.Y."/>
            <person name="Yeh C.M."/>
            <person name="Luo Y.B."/>
            <person name="Tsai W.C."/>
            <person name="Van de Peer Y."/>
            <person name="Liu Z.J."/>
        </authorList>
    </citation>
    <scope>NUCLEOTIDE SEQUENCE [LARGE SCALE GENOMIC DNA]</scope>
    <source>
        <strain evidence="4">cv. Shenzhen</strain>
        <tissue evidence="3">Stem</tissue>
    </source>
</reference>
<gene>
    <name evidence="3" type="ORF">AXF42_Ash003023</name>
</gene>
<name>A0A2I0A7Y9_9ASPA</name>
<dbReference type="Proteomes" id="UP000236161">
    <property type="component" value="Unassembled WGS sequence"/>
</dbReference>
<dbReference type="EMBL" id="KZ452013">
    <property type="protein sequence ID" value="PKA51656.1"/>
    <property type="molecule type" value="Genomic_DNA"/>
</dbReference>
<proteinExistence type="predicted"/>
<feature type="transmembrane region" description="Helical" evidence="2">
    <location>
        <begin position="12"/>
        <end position="30"/>
    </location>
</feature>
<dbReference type="OrthoDB" id="1854918at2759"/>
<dbReference type="AlphaFoldDB" id="A0A2I0A7Y9"/>
<sequence length="60" mass="6541">MVSEEVGNKLLRFLYFVGAGVICTKGINLWREHEHKAALNSAEGSPQKPAEMVNGVTPES</sequence>
<keyword evidence="2" id="KW-0472">Membrane</keyword>
<evidence type="ECO:0000313" key="3">
    <source>
        <dbReference type="EMBL" id="PKA51656.1"/>
    </source>
</evidence>
<evidence type="ECO:0000313" key="4">
    <source>
        <dbReference type="Proteomes" id="UP000236161"/>
    </source>
</evidence>
<feature type="region of interest" description="Disordered" evidence="1">
    <location>
        <begin position="38"/>
        <end position="60"/>
    </location>
</feature>
<evidence type="ECO:0000256" key="2">
    <source>
        <dbReference type="SAM" id="Phobius"/>
    </source>
</evidence>
<accession>A0A2I0A7Y9</accession>
<keyword evidence="4" id="KW-1185">Reference proteome</keyword>
<evidence type="ECO:0000256" key="1">
    <source>
        <dbReference type="SAM" id="MobiDB-lite"/>
    </source>
</evidence>
<organism evidence="3 4">
    <name type="scientific">Apostasia shenzhenica</name>
    <dbReference type="NCBI Taxonomy" id="1088818"/>
    <lineage>
        <taxon>Eukaryota</taxon>
        <taxon>Viridiplantae</taxon>
        <taxon>Streptophyta</taxon>
        <taxon>Embryophyta</taxon>
        <taxon>Tracheophyta</taxon>
        <taxon>Spermatophyta</taxon>
        <taxon>Magnoliopsida</taxon>
        <taxon>Liliopsida</taxon>
        <taxon>Asparagales</taxon>
        <taxon>Orchidaceae</taxon>
        <taxon>Apostasioideae</taxon>
        <taxon>Apostasia</taxon>
    </lineage>
</organism>
<keyword evidence="2" id="KW-1133">Transmembrane helix</keyword>
<protein>
    <submittedName>
        <fullName evidence="3">Uncharacterized protein</fullName>
    </submittedName>
</protein>
<keyword evidence="2" id="KW-0812">Transmembrane</keyword>